<dbReference type="GO" id="GO:0005886">
    <property type="term" value="C:plasma membrane"/>
    <property type="evidence" value="ECO:0007669"/>
    <property type="project" value="TreeGrafter"/>
</dbReference>
<dbReference type="PROSITE" id="PS50887">
    <property type="entry name" value="GGDEF"/>
    <property type="match status" value="1"/>
</dbReference>
<dbReference type="SMART" id="SM00267">
    <property type="entry name" value="GGDEF"/>
    <property type="match status" value="1"/>
</dbReference>
<dbReference type="EMBL" id="SJKD01000010">
    <property type="protein sequence ID" value="TCC44270.1"/>
    <property type="molecule type" value="Genomic_DNA"/>
</dbReference>
<gene>
    <name evidence="3" type="ORF">E0H75_36080</name>
</gene>
<feature type="domain" description="GGDEF" evidence="2">
    <location>
        <begin position="298"/>
        <end position="436"/>
    </location>
</feature>
<dbReference type="RefSeq" id="WP_131518190.1">
    <property type="nucleotide sequence ID" value="NZ_SJKD01000010.1"/>
</dbReference>
<proteinExistence type="predicted"/>
<dbReference type="PANTHER" id="PTHR45138:SF9">
    <property type="entry name" value="DIGUANYLATE CYCLASE DGCM-RELATED"/>
    <property type="match status" value="1"/>
</dbReference>
<feature type="transmembrane region" description="Helical" evidence="1">
    <location>
        <begin position="68"/>
        <end position="88"/>
    </location>
</feature>
<dbReference type="InterPro" id="IPR043128">
    <property type="entry name" value="Rev_trsase/Diguanyl_cyclase"/>
</dbReference>
<dbReference type="InterPro" id="IPR000160">
    <property type="entry name" value="GGDEF_dom"/>
</dbReference>
<evidence type="ECO:0000313" key="3">
    <source>
        <dbReference type="EMBL" id="TCC44270.1"/>
    </source>
</evidence>
<dbReference type="Proteomes" id="UP000293342">
    <property type="component" value="Unassembled WGS sequence"/>
</dbReference>
<dbReference type="NCBIfam" id="TIGR00254">
    <property type="entry name" value="GGDEF"/>
    <property type="match status" value="1"/>
</dbReference>
<organism evidence="3 4">
    <name type="scientific">Kribbella capetownensis</name>
    <dbReference type="NCBI Taxonomy" id="1572659"/>
    <lineage>
        <taxon>Bacteria</taxon>
        <taxon>Bacillati</taxon>
        <taxon>Actinomycetota</taxon>
        <taxon>Actinomycetes</taxon>
        <taxon>Propionibacteriales</taxon>
        <taxon>Kribbellaceae</taxon>
        <taxon>Kribbella</taxon>
    </lineage>
</organism>
<evidence type="ECO:0000313" key="4">
    <source>
        <dbReference type="Proteomes" id="UP000293342"/>
    </source>
</evidence>
<feature type="transmembrane region" description="Helical" evidence="1">
    <location>
        <begin position="218"/>
        <end position="237"/>
    </location>
</feature>
<feature type="transmembrane region" description="Helical" evidence="1">
    <location>
        <begin position="178"/>
        <end position="206"/>
    </location>
</feature>
<dbReference type="GO" id="GO:1902201">
    <property type="term" value="P:negative regulation of bacterial-type flagellum-dependent cell motility"/>
    <property type="evidence" value="ECO:0007669"/>
    <property type="project" value="TreeGrafter"/>
</dbReference>
<comment type="caution">
    <text evidence="3">The sequence shown here is derived from an EMBL/GenBank/DDBJ whole genome shotgun (WGS) entry which is preliminary data.</text>
</comment>
<feature type="transmembrane region" description="Helical" evidence="1">
    <location>
        <begin position="39"/>
        <end position="61"/>
    </location>
</feature>
<keyword evidence="1" id="KW-1133">Transmembrane helix</keyword>
<dbReference type="Pfam" id="PF00990">
    <property type="entry name" value="GGDEF"/>
    <property type="match status" value="1"/>
</dbReference>
<keyword evidence="4" id="KW-1185">Reference proteome</keyword>
<dbReference type="GO" id="GO:0052621">
    <property type="term" value="F:diguanylate cyclase activity"/>
    <property type="evidence" value="ECO:0007669"/>
    <property type="project" value="TreeGrafter"/>
</dbReference>
<dbReference type="FunFam" id="3.30.70.270:FF:000001">
    <property type="entry name" value="Diguanylate cyclase domain protein"/>
    <property type="match status" value="1"/>
</dbReference>
<keyword evidence="1" id="KW-0472">Membrane</keyword>
<sequence length="448" mass="48520">MSSIRHWRFRRRHRRRTDTERPGAWRPSRWGLWSAPPVVIGYVLAVDLSAFVLLIATVRAIDIRVQDWVWLGMLAIGSAIHIEAARGIERLREVAAEGVPYVNLKGMWTFAGVLVLPPPLAFALIALTYTHSWFRLRRVTSYRWFFSAATIVLAGAAAAVSLVSLSPDTYPGYPPGPLGLVAVTVAGLAYWFVNYALVVGAVLLSNPDSTAQKALGRLSDQLIVAGSLGLGVATASLLRHEPWTVVVLLLTILGLHRALLVGQFQTAARTDPQTGLANSVFWHEMAGKELARAARTQTSLGIVFLDLDHFKTVNDTNGHPAGDQVLKAIADELRREVRTDDLVGRFGGEEFAVLLPNTDPKDTTATGERIRHRIEALTVTITTPRGQTALDGLTCSVGTATYPTCGTTLEELILAADTATYVAKQAGRNRVVTAPATEPADDSPTPGN</sequence>
<name>A0A4R0JE81_9ACTN</name>
<feature type="transmembrane region" description="Helical" evidence="1">
    <location>
        <begin position="243"/>
        <end position="260"/>
    </location>
</feature>
<keyword evidence="1" id="KW-0812">Transmembrane</keyword>
<accession>A0A4R0JE81</accession>
<dbReference type="PANTHER" id="PTHR45138">
    <property type="entry name" value="REGULATORY COMPONENTS OF SENSORY TRANSDUCTION SYSTEM"/>
    <property type="match status" value="1"/>
</dbReference>
<dbReference type="AlphaFoldDB" id="A0A4R0JE81"/>
<feature type="transmembrane region" description="Helical" evidence="1">
    <location>
        <begin position="108"/>
        <end position="130"/>
    </location>
</feature>
<protein>
    <submittedName>
        <fullName evidence="3">GGDEF domain-containing protein</fullName>
    </submittedName>
</protein>
<feature type="transmembrane region" description="Helical" evidence="1">
    <location>
        <begin position="142"/>
        <end position="166"/>
    </location>
</feature>
<evidence type="ECO:0000256" key="1">
    <source>
        <dbReference type="SAM" id="Phobius"/>
    </source>
</evidence>
<reference evidence="3 4" key="1">
    <citation type="submission" date="2019-02" db="EMBL/GenBank/DDBJ databases">
        <title>Kribbella capetownensis sp. nov. and Kribbella speibonae sp. nov., isolated from soil.</title>
        <authorList>
            <person name="Curtis S.M."/>
            <person name="Norton I."/>
            <person name="Everest G.J."/>
            <person name="Meyers P.R."/>
        </authorList>
    </citation>
    <scope>NUCLEOTIDE SEQUENCE [LARGE SCALE GENOMIC DNA]</scope>
    <source>
        <strain evidence="3 4">YM53</strain>
    </source>
</reference>
<dbReference type="Gene3D" id="3.30.70.270">
    <property type="match status" value="1"/>
</dbReference>
<dbReference type="InterPro" id="IPR029787">
    <property type="entry name" value="Nucleotide_cyclase"/>
</dbReference>
<evidence type="ECO:0000259" key="2">
    <source>
        <dbReference type="PROSITE" id="PS50887"/>
    </source>
</evidence>
<dbReference type="GO" id="GO:0043709">
    <property type="term" value="P:cell adhesion involved in single-species biofilm formation"/>
    <property type="evidence" value="ECO:0007669"/>
    <property type="project" value="TreeGrafter"/>
</dbReference>
<dbReference type="OrthoDB" id="23692at2"/>
<dbReference type="InterPro" id="IPR050469">
    <property type="entry name" value="Diguanylate_Cyclase"/>
</dbReference>
<dbReference type="SUPFAM" id="SSF55073">
    <property type="entry name" value="Nucleotide cyclase"/>
    <property type="match status" value="1"/>
</dbReference>
<dbReference type="CDD" id="cd01949">
    <property type="entry name" value="GGDEF"/>
    <property type="match status" value="1"/>
</dbReference>